<evidence type="ECO:0000313" key="3">
    <source>
        <dbReference type="EMBL" id="GAA1779393.1"/>
    </source>
</evidence>
<dbReference type="Proteomes" id="UP001499938">
    <property type="component" value="Unassembled WGS sequence"/>
</dbReference>
<dbReference type="PANTHER" id="PTHR34473">
    <property type="entry name" value="UPF0699 TRANSMEMBRANE PROTEIN YDBS"/>
    <property type="match status" value="1"/>
</dbReference>
<dbReference type="PANTHER" id="PTHR34473:SF3">
    <property type="entry name" value="TRANSMEMBRANE PROTEIN-RELATED"/>
    <property type="match status" value="1"/>
</dbReference>
<dbReference type="RefSeq" id="WP_344079684.1">
    <property type="nucleotide sequence ID" value="NZ_BAAAPO010000001.1"/>
</dbReference>
<dbReference type="InterPro" id="IPR005182">
    <property type="entry name" value="YdbS-like_PH"/>
</dbReference>
<name>A0ABN2L8N3_9MICO</name>
<dbReference type="Pfam" id="PF03703">
    <property type="entry name" value="bPH_2"/>
    <property type="match status" value="1"/>
</dbReference>
<feature type="domain" description="YdbS-like PH" evidence="2">
    <location>
        <begin position="76"/>
        <end position="151"/>
    </location>
</feature>
<protein>
    <submittedName>
        <fullName evidence="3">PH domain-containing protein</fullName>
    </submittedName>
</protein>
<evidence type="ECO:0000313" key="4">
    <source>
        <dbReference type="Proteomes" id="UP001499938"/>
    </source>
</evidence>
<evidence type="ECO:0000259" key="2">
    <source>
        <dbReference type="Pfam" id="PF03703"/>
    </source>
</evidence>
<sequence>MSVTLYGESPGILWQPVSPRLAVARRVGALAGAVPTLAAAAVVAVLWTRWAWIAFGLLALGLVIELAIIGRQVSAISYAELPDEIIIRRGRLMRRLDSIPYGRLQYADMQSGPMERRLGLASVTIHTANPATSGNVPGLPLAEAEALRERLTARGEAQRAGL</sequence>
<keyword evidence="1" id="KW-0812">Transmembrane</keyword>
<gene>
    <name evidence="3" type="ORF">GCM10009811_00990</name>
</gene>
<keyword evidence="1" id="KW-0472">Membrane</keyword>
<feature type="transmembrane region" description="Helical" evidence="1">
    <location>
        <begin position="52"/>
        <end position="69"/>
    </location>
</feature>
<feature type="transmembrane region" description="Helical" evidence="1">
    <location>
        <begin position="27"/>
        <end position="46"/>
    </location>
</feature>
<keyword evidence="1" id="KW-1133">Transmembrane helix</keyword>
<evidence type="ECO:0000256" key="1">
    <source>
        <dbReference type="SAM" id="Phobius"/>
    </source>
</evidence>
<comment type="caution">
    <text evidence="3">The sequence shown here is derived from an EMBL/GenBank/DDBJ whole genome shotgun (WGS) entry which is preliminary data.</text>
</comment>
<organism evidence="3 4">
    <name type="scientific">Nostocoides veronense</name>
    <dbReference type="NCBI Taxonomy" id="330836"/>
    <lineage>
        <taxon>Bacteria</taxon>
        <taxon>Bacillati</taxon>
        <taxon>Actinomycetota</taxon>
        <taxon>Actinomycetes</taxon>
        <taxon>Micrococcales</taxon>
        <taxon>Intrasporangiaceae</taxon>
        <taxon>Nostocoides</taxon>
    </lineage>
</organism>
<proteinExistence type="predicted"/>
<reference evidence="3 4" key="1">
    <citation type="journal article" date="2019" name="Int. J. Syst. Evol. Microbiol.">
        <title>The Global Catalogue of Microorganisms (GCM) 10K type strain sequencing project: providing services to taxonomists for standard genome sequencing and annotation.</title>
        <authorList>
            <consortium name="The Broad Institute Genomics Platform"/>
            <consortium name="The Broad Institute Genome Sequencing Center for Infectious Disease"/>
            <person name="Wu L."/>
            <person name="Ma J."/>
        </authorList>
    </citation>
    <scope>NUCLEOTIDE SEQUENCE [LARGE SCALE GENOMIC DNA]</scope>
    <source>
        <strain evidence="3 4">JCM 15592</strain>
    </source>
</reference>
<accession>A0ABN2L8N3</accession>
<dbReference type="EMBL" id="BAAAPO010000001">
    <property type="protein sequence ID" value="GAA1779393.1"/>
    <property type="molecule type" value="Genomic_DNA"/>
</dbReference>
<keyword evidence="4" id="KW-1185">Reference proteome</keyword>